<gene>
    <name evidence="2" type="ORF">JKP88DRAFT_339741</name>
</gene>
<dbReference type="Proteomes" id="UP000664859">
    <property type="component" value="Unassembled WGS sequence"/>
</dbReference>
<proteinExistence type="predicted"/>
<accession>A0A835YI75</accession>
<feature type="region of interest" description="Disordered" evidence="1">
    <location>
        <begin position="381"/>
        <end position="407"/>
    </location>
</feature>
<dbReference type="AlphaFoldDB" id="A0A835YI75"/>
<organism evidence="2 3">
    <name type="scientific">Tribonema minus</name>
    <dbReference type="NCBI Taxonomy" id="303371"/>
    <lineage>
        <taxon>Eukaryota</taxon>
        <taxon>Sar</taxon>
        <taxon>Stramenopiles</taxon>
        <taxon>Ochrophyta</taxon>
        <taxon>PX clade</taxon>
        <taxon>Xanthophyceae</taxon>
        <taxon>Tribonematales</taxon>
        <taxon>Tribonemataceae</taxon>
        <taxon>Tribonema</taxon>
    </lineage>
</organism>
<dbReference type="EMBL" id="JAFCMP010000556">
    <property type="protein sequence ID" value="KAG5174996.1"/>
    <property type="molecule type" value="Genomic_DNA"/>
</dbReference>
<evidence type="ECO:0000313" key="2">
    <source>
        <dbReference type="EMBL" id="KAG5174996.1"/>
    </source>
</evidence>
<evidence type="ECO:0000256" key="1">
    <source>
        <dbReference type="SAM" id="MobiDB-lite"/>
    </source>
</evidence>
<name>A0A835YI75_9STRA</name>
<sequence length="407" mass="44354">MSRDTQALLHALAEQSSQGSYNLAQRVAFWRRRTSLALQRALTRVVIDNWNAVIAPDGDRDESGAWKIARVPGMVVPLDSTPGDPTAVTLSCNDVGTLAIFYRRRRTRSAVDVDSERTNAGILAAVHESVRAVLWAQRLSSRRRVGHWHTFGPRWPDSKPDWGSDANSRERCADLSRLLLALRPELSCFDVRTRGAFALSGGAELVCSYQFHLQRTGPGAQIPRGLRAAHATFKFTRCGRRRPEIDYAGLAEGLLNAPAPKLAGEACVWVLQRVALPARGDTRILEAIAAAMAVRHARRLDGDWPPAGVAVELASIARVRDPVGYGASFGMVEVPTGTHGCWLFHTPEGEGDPRAHELHVNRWQGGHWNVEFSSLGACRNCDSENESASGSGASGSESDDEDVEDGP</sequence>
<comment type="caution">
    <text evidence="2">The sequence shown here is derived from an EMBL/GenBank/DDBJ whole genome shotgun (WGS) entry which is preliminary data.</text>
</comment>
<evidence type="ECO:0000313" key="3">
    <source>
        <dbReference type="Proteomes" id="UP000664859"/>
    </source>
</evidence>
<feature type="compositionally biased region" description="Low complexity" evidence="1">
    <location>
        <begin position="386"/>
        <end position="396"/>
    </location>
</feature>
<reference evidence="2" key="1">
    <citation type="submission" date="2021-02" db="EMBL/GenBank/DDBJ databases">
        <title>First Annotated Genome of the Yellow-green Alga Tribonema minus.</title>
        <authorList>
            <person name="Mahan K.M."/>
        </authorList>
    </citation>
    <scope>NUCLEOTIDE SEQUENCE</scope>
    <source>
        <strain evidence="2">UTEX B ZZ1240</strain>
    </source>
</reference>
<feature type="compositionally biased region" description="Acidic residues" evidence="1">
    <location>
        <begin position="397"/>
        <end position="407"/>
    </location>
</feature>
<protein>
    <submittedName>
        <fullName evidence="2">Uncharacterized protein</fullName>
    </submittedName>
</protein>
<keyword evidence="3" id="KW-1185">Reference proteome</keyword>